<reference evidence="2" key="1">
    <citation type="journal article" date="2023" name="Plant J.">
        <title>The genome of the king protea, Protea cynaroides.</title>
        <authorList>
            <person name="Chang J."/>
            <person name="Duong T.A."/>
            <person name="Schoeman C."/>
            <person name="Ma X."/>
            <person name="Roodt D."/>
            <person name="Barker N."/>
            <person name="Li Z."/>
            <person name="Van de Peer Y."/>
            <person name="Mizrachi E."/>
        </authorList>
    </citation>
    <scope>NUCLEOTIDE SEQUENCE</scope>
    <source>
        <tissue evidence="2">Young leaves</tissue>
    </source>
</reference>
<sequence length="103" mass="11957">MLLLCGVFGFSMELRHLDPFLLLDEFVGRSSFLLRFSYYFIYFLLEYTKFHKVIPLVGSAVTVSVGFLEHPHRGLRISLIIVHIPFILIPGYICSLFFTQLLI</sequence>
<dbReference type="Proteomes" id="UP001141806">
    <property type="component" value="Unassembled WGS sequence"/>
</dbReference>
<feature type="transmembrane region" description="Helical" evidence="1">
    <location>
        <begin position="77"/>
        <end position="98"/>
    </location>
</feature>
<dbReference type="AlphaFoldDB" id="A0A9Q0QSH4"/>
<organism evidence="2 3">
    <name type="scientific">Protea cynaroides</name>
    <dbReference type="NCBI Taxonomy" id="273540"/>
    <lineage>
        <taxon>Eukaryota</taxon>
        <taxon>Viridiplantae</taxon>
        <taxon>Streptophyta</taxon>
        <taxon>Embryophyta</taxon>
        <taxon>Tracheophyta</taxon>
        <taxon>Spermatophyta</taxon>
        <taxon>Magnoliopsida</taxon>
        <taxon>Proteales</taxon>
        <taxon>Proteaceae</taxon>
        <taxon>Protea</taxon>
    </lineage>
</organism>
<keyword evidence="1" id="KW-0472">Membrane</keyword>
<proteinExistence type="predicted"/>
<keyword evidence="1" id="KW-1133">Transmembrane helix</keyword>
<gene>
    <name evidence="2" type="ORF">NE237_003178</name>
</gene>
<evidence type="ECO:0000313" key="3">
    <source>
        <dbReference type="Proteomes" id="UP001141806"/>
    </source>
</evidence>
<dbReference type="EMBL" id="JAMYWD010000005">
    <property type="protein sequence ID" value="KAJ4970079.1"/>
    <property type="molecule type" value="Genomic_DNA"/>
</dbReference>
<evidence type="ECO:0000313" key="2">
    <source>
        <dbReference type="EMBL" id="KAJ4970079.1"/>
    </source>
</evidence>
<protein>
    <submittedName>
        <fullName evidence="2">Uncharacterized protein</fullName>
    </submittedName>
</protein>
<comment type="caution">
    <text evidence="2">The sequence shown here is derived from an EMBL/GenBank/DDBJ whole genome shotgun (WGS) entry which is preliminary data.</text>
</comment>
<evidence type="ECO:0000256" key="1">
    <source>
        <dbReference type="SAM" id="Phobius"/>
    </source>
</evidence>
<keyword evidence="1" id="KW-0812">Transmembrane</keyword>
<keyword evidence="3" id="KW-1185">Reference proteome</keyword>
<accession>A0A9Q0QSH4</accession>
<name>A0A9Q0QSH4_9MAGN</name>